<protein>
    <recommendedName>
        <fullName evidence="3">Tetratricopeptide repeat protein</fullName>
    </recommendedName>
</protein>
<evidence type="ECO:0000313" key="2">
    <source>
        <dbReference type="Proteomes" id="UP000317835"/>
    </source>
</evidence>
<dbReference type="InterPro" id="IPR011990">
    <property type="entry name" value="TPR-like_helical_dom_sf"/>
</dbReference>
<proteinExistence type="predicted"/>
<dbReference type="Proteomes" id="UP000317835">
    <property type="component" value="Chromosome"/>
</dbReference>
<evidence type="ECO:0008006" key="3">
    <source>
        <dbReference type="Google" id="ProtNLM"/>
    </source>
</evidence>
<name>A0A518H9Y7_9BACT</name>
<reference evidence="1 2" key="1">
    <citation type="submission" date="2019-02" db="EMBL/GenBank/DDBJ databases">
        <title>Deep-cultivation of Planctomycetes and their phenomic and genomic characterization uncovers novel biology.</title>
        <authorList>
            <person name="Wiegand S."/>
            <person name="Jogler M."/>
            <person name="Boedeker C."/>
            <person name="Pinto D."/>
            <person name="Vollmers J."/>
            <person name="Rivas-Marin E."/>
            <person name="Kohn T."/>
            <person name="Peeters S.H."/>
            <person name="Heuer A."/>
            <person name="Rast P."/>
            <person name="Oberbeckmann S."/>
            <person name="Bunk B."/>
            <person name="Jeske O."/>
            <person name="Meyerdierks A."/>
            <person name="Storesund J.E."/>
            <person name="Kallscheuer N."/>
            <person name="Luecker S."/>
            <person name="Lage O.M."/>
            <person name="Pohl T."/>
            <person name="Merkel B.J."/>
            <person name="Hornburger P."/>
            <person name="Mueller R.-W."/>
            <person name="Bruemmer F."/>
            <person name="Labrenz M."/>
            <person name="Spormann A.M."/>
            <person name="Op den Camp H."/>
            <person name="Overmann J."/>
            <person name="Amann R."/>
            <person name="Jetten M.S.M."/>
            <person name="Mascher T."/>
            <person name="Medema M.H."/>
            <person name="Devos D.P."/>
            <person name="Kaster A.-K."/>
            <person name="Ovreas L."/>
            <person name="Rohde M."/>
            <person name="Galperin M.Y."/>
            <person name="Jogler C."/>
        </authorList>
    </citation>
    <scope>NUCLEOTIDE SEQUENCE [LARGE SCALE GENOMIC DNA]</scope>
    <source>
        <strain evidence="1 2">ElP</strain>
    </source>
</reference>
<dbReference type="RefSeq" id="WP_145275670.1">
    <property type="nucleotide sequence ID" value="NZ_CP036426.1"/>
</dbReference>
<keyword evidence="2" id="KW-1185">Reference proteome</keyword>
<dbReference type="KEGG" id="tpla:ElP_56100"/>
<dbReference type="SUPFAM" id="SSF48452">
    <property type="entry name" value="TPR-like"/>
    <property type="match status" value="1"/>
</dbReference>
<sequence>MIFALGPGATDDWATPLAWIDHALGRLTAAAEANPGARDQIRQVRHAFLNTRGALLYRAGRQEEAVGALREGMGFDPGGGVFQDWLFLALAEHRLGHDDAAGEAALRARAALPGVEADAVWALAEVELLVAELDLALPPPAE</sequence>
<gene>
    <name evidence="1" type="ORF">ElP_56100</name>
</gene>
<organism evidence="1 2">
    <name type="scientific">Tautonia plasticadhaerens</name>
    <dbReference type="NCBI Taxonomy" id="2527974"/>
    <lineage>
        <taxon>Bacteria</taxon>
        <taxon>Pseudomonadati</taxon>
        <taxon>Planctomycetota</taxon>
        <taxon>Planctomycetia</taxon>
        <taxon>Isosphaerales</taxon>
        <taxon>Isosphaeraceae</taxon>
        <taxon>Tautonia</taxon>
    </lineage>
</organism>
<dbReference type="Gene3D" id="1.25.40.10">
    <property type="entry name" value="Tetratricopeptide repeat domain"/>
    <property type="match status" value="1"/>
</dbReference>
<dbReference type="EMBL" id="CP036426">
    <property type="protein sequence ID" value="QDV37668.1"/>
    <property type="molecule type" value="Genomic_DNA"/>
</dbReference>
<evidence type="ECO:0000313" key="1">
    <source>
        <dbReference type="EMBL" id="QDV37668.1"/>
    </source>
</evidence>
<dbReference type="AlphaFoldDB" id="A0A518H9Y7"/>
<accession>A0A518H9Y7</accession>